<accession>A0A8I1A0J7</accession>
<name>A0A8I1A0J7_RHOER</name>
<dbReference type="EMBL" id="JAECSB010000069">
    <property type="protein sequence ID" value="MBH5144807.1"/>
    <property type="molecule type" value="Genomic_DNA"/>
</dbReference>
<evidence type="ECO:0000259" key="1">
    <source>
        <dbReference type="Pfam" id="PF12728"/>
    </source>
</evidence>
<feature type="domain" description="Helix-turn-helix" evidence="1">
    <location>
        <begin position="5"/>
        <end position="54"/>
    </location>
</feature>
<proteinExistence type="predicted"/>
<reference evidence="2 3" key="1">
    <citation type="submission" date="2020-12" db="EMBL/GenBank/DDBJ databases">
        <title>Draft genome sequence of furan degrading bacterial strain FUR100.</title>
        <authorList>
            <person name="Woiski C."/>
        </authorList>
    </citation>
    <scope>NUCLEOTIDE SEQUENCE [LARGE SCALE GENOMIC DNA]</scope>
    <source>
        <strain evidence="2 3">FUR100</strain>
    </source>
</reference>
<evidence type="ECO:0000313" key="2">
    <source>
        <dbReference type="EMBL" id="MBH5144807.1"/>
    </source>
</evidence>
<gene>
    <name evidence="2" type="ORF">I3517_19590</name>
</gene>
<comment type="caution">
    <text evidence="2">The sequence shown here is derived from an EMBL/GenBank/DDBJ whole genome shotgun (WGS) entry which is preliminary data.</text>
</comment>
<evidence type="ECO:0000313" key="3">
    <source>
        <dbReference type="Proteomes" id="UP000627573"/>
    </source>
</evidence>
<dbReference type="InterPro" id="IPR041657">
    <property type="entry name" value="HTH_17"/>
</dbReference>
<keyword evidence="3" id="KW-1185">Reference proteome</keyword>
<sequence>MSPRLLTAVQAGEFLGVDQTTVRELWRDGKLKCVHVGRGRKVSTVELWRYINEHEQFDRDR</sequence>
<dbReference type="Proteomes" id="UP000627573">
    <property type="component" value="Unassembled WGS sequence"/>
</dbReference>
<protein>
    <submittedName>
        <fullName evidence="2">Helix-turn-helix domain-containing protein</fullName>
    </submittedName>
</protein>
<organism evidence="2 3">
    <name type="scientific">Rhodococcus erythropolis</name>
    <name type="common">Arthrobacter picolinophilus</name>
    <dbReference type="NCBI Taxonomy" id="1833"/>
    <lineage>
        <taxon>Bacteria</taxon>
        <taxon>Bacillati</taxon>
        <taxon>Actinomycetota</taxon>
        <taxon>Actinomycetes</taxon>
        <taxon>Mycobacteriales</taxon>
        <taxon>Nocardiaceae</taxon>
        <taxon>Rhodococcus</taxon>
        <taxon>Rhodococcus erythropolis group</taxon>
    </lineage>
</organism>
<dbReference type="Pfam" id="PF12728">
    <property type="entry name" value="HTH_17"/>
    <property type="match status" value="1"/>
</dbReference>
<dbReference type="AlphaFoldDB" id="A0A8I1A0J7"/>